<gene>
    <name evidence="4" type="ORF">E1A91_A08G266400v1</name>
</gene>
<dbReference type="GO" id="GO:0006646">
    <property type="term" value="P:phosphatidylethanolamine biosynthetic process"/>
    <property type="evidence" value="ECO:0007669"/>
    <property type="project" value="TreeGrafter"/>
</dbReference>
<evidence type="ECO:0000313" key="4">
    <source>
        <dbReference type="EMBL" id="TYJ24528.1"/>
    </source>
</evidence>
<dbReference type="Pfam" id="PF01633">
    <property type="entry name" value="Choline_kinase"/>
    <property type="match status" value="1"/>
</dbReference>
<evidence type="ECO:0000313" key="5">
    <source>
        <dbReference type="Proteomes" id="UP000323597"/>
    </source>
</evidence>
<protein>
    <recommendedName>
        <fullName evidence="3">ethanolamine kinase</fullName>
        <ecNumber evidence="3">2.7.1.82</ecNumber>
    </recommendedName>
</protein>
<dbReference type="Proteomes" id="UP000323597">
    <property type="component" value="Chromosome A08"/>
</dbReference>
<dbReference type="GO" id="GO:0005737">
    <property type="term" value="C:cytoplasm"/>
    <property type="evidence" value="ECO:0007669"/>
    <property type="project" value="TreeGrafter"/>
</dbReference>
<organism evidence="4 5">
    <name type="scientific">Gossypium mustelinum</name>
    <name type="common">Cotton</name>
    <name type="synonym">Gossypium caicoense</name>
    <dbReference type="NCBI Taxonomy" id="34275"/>
    <lineage>
        <taxon>Eukaryota</taxon>
        <taxon>Viridiplantae</taxon>
        <taxon>Streptophyta</taxon>
        <taxon>Embryophyta</taxon>
        <taxon>Tracheophyta</taxon>
        <taxon>Spermatophyta</taxon>
        <taxon>Magnoliopsida</taxon>
        <taxon>eudicotyledons</taxon>
        <taxon>Gunneridae</taxon>
        <taxon>Pentapetalae</taxon>
        <taxon>rosids</taxon>
        <taxon>malvids</taxon>
        <taxon>Malvales</taxon>
        <taxon>Malvaceae</taxon>
        <taxon>Malvoideae</taxon>
        <taxon>Gossypium</taxon>
    </lineage>
</organism>
<evidence type="ECO:0000256" key="3">
    <source>
        <dbReference type="ARBA" id="ARBA00038874"/>
    </source>
</evidence>
<dbReference type="EMBL" id="CM017643">
    <property type="protein sequence ID" value="TYJ24528.1"/>
    <property type="molecule type" value="Genomic_DNA"/>
</dbReference>
<evidence type="ECO:0000256" key="1">
    <source>
        <dbReference type="ARBA" id="ARBA00037883"/>
    </source>
</evidence>
<name>A0A5D2YDK3_GOSMU</name>
<accession>A0A5D2YDK3</accession>
<dbReference type="AlphaFoldDB" id="A0A5D2YDK3"/>
<keyword evidence="5" id="KW-1185">Reference proteome</keyword>
<dbReference type="InterPro" id="IPR011009">
    <property type="entry name" value="Kinase-like_dom_sf"/>
</dbReference>
<dbReference type="SUPFAM" id="SSF56112">
    <property type="entry name" value="Protein kinase-like (PK-like)"/>
    <property type="match status" value="1"/>
</dbReference>
<dbReference type="CDD" id="cd05157">
    <property type="entry name" value="ETNK_euk"/>
    <property type="match status" value="1"/>
</dbReference>
<comment type="similarity">
    <text evidence="2">Belongs to the choline/ethanolamine kinase family.</text>
</comment>
<dbReference type="PANTHER" id="PTHR22603">
    <property type="entry name" value="CHOLINE/ETHANOALAMINE KINASE"/>
    <property type="match status" value="1"/>
</dbReference>
<comment type="pathway">
    <text evidence="1">Phospholipid metabolism; phosphatidylethanolamine biosynthesis; phosphatidylethanolamine from ethanolamine: step 1/3.</text>
</comment>
<dbReference type="Gene3D" id="3.30.200.20">
    <property type="entry name" value="Phosphorylase Kinase, domain 1"/>
    <property type="match status" value="1"/>
</dbReference>
<dbReference type="PANTHER" id="PTHR22603:SF66">
    <property type="entry name" value="ETHANOLAMINE KINASE"/>
    <property type="match status" value="1"/>
</dbReference>
<dbReference type="Gene3D" id="3.90.1200.10">
    <property type="match status" value="1"/>
</dbReference>
<reference evidence="4 5" key="1">
    <citation type="submission" date="2019-07" db="EMBL/GenBank/DDBJ databases">
        <title>WGS assembly of Gossypium mustelinum.</title>
        <authorList>
            <person name="Chen Z.J."/>
            <person name="Sreedasyam A."/>
            <person name="Ando A."/>
            <person name="Song Q."/>
            <person name="De L."/>
            <person name="Hulse-Kemp A."/>
            <person name="Ding M."/>
            <person name="Ye W."/>
            <person name="Kirkbride R."/>
            <person name="Jenkins J."/>
            <person name="Plott C."/>
            <person name="Lovell J."/>
            <person name="Lin Y.-M."/>
            <person name="Vaughn R."/>
            <person name="Liu B."/>
            <person name="Li W."/>
            <person name="Simpson S."/>
            <person name="Scheffler B."/>
            <person name="Saski C."/>
            <person name="Grover C."/>
            <person name="Hu G."/>
            <person name="Conover J."/>
            <person name="Carlson J."/>
            <person name="Shu S."/>
            <person name="Boston L."/>
            <person name="Williams M."/>
            <person name="Peterson D."/>
            <person name="Mcgee K."/>
            <person name="Jones D."/>
            <person name="Wendel J."/>
            <person name="Stelly D."/>
            <person name="Grimwood J."/>
            <person name="Schmutz J."/>
        </authorList>
    </citation>
    <scope>NUCLEOTIDE SEQUENCE [LARGE SCALE GENOMIC DNA]</scope>
    <source>
        <strain evidence="4">1408120.09</strain>
    </source>
</reference>
<dbReference type="EC" id="2.7.1.82" evidence="3"/>
<proteinExistence type="inferred from homology"/>
<dbReference type="GO" id="GO:0004305">
    <property type="term" value="F:ethanolamine kinase activity"/>
    <property type="evidence" value="ECO:0007669"/>
    <property type="project" value="UniProtKB-EC"/>
</dbReference>
<evidence type="ECO:0000256" key="2">
    <source>
        <dbReference type="ARBA" id="ARBA00038211"/>
    </source>
</evidence>
<sequence>MDVEANKAKQIINDNNNDCAKVNSNSTIDDSIPHSSLSVDTALPFPLMSPRIIELCKDLFRKWAKLDDSCFSVETVSGGITNLLLKVSVKEESGDNVAVTVRLYGPNTEYVIDRERELQAIKYLSAAGFGAKLLGVFGNGMVQSFINARTLTPLDMRKPKLAAEIAKQLCRFHQVEIPGPKEPQLWVDMFKFFEKASALRFEDPDKQRIYETISFKEVHKEATQLKELTELFSGPVVFAHNDLLSGNLMLNDEQDKLYIIDFEYGSYNYRGFDIGNHFNEYAGYECDYSLYPSKEEQYHFLRHYLQPEKPYEVSEKDLEDLYVEANTFRQGYLRLILIILVISSGGTTNTRSRRRSASPLHSLTYRDLEQYKIVHCLSSMA</sequence>